<dbReference type="InterPro" id="IPR024989">
    <property type="entry name" value="MFS_assoc_dom"/>
</dbReference>
<dbReference type="SUPFAM" id="SSF103473">
    <property type="entry name" value="MFS general substrate transporter"/>
    <property type="match status" value="1"/>
</dbReference>
<gene>
    <name evidence="9" type="ORF">C0Q70_06148</name>
</gene>
<dbReference type="Pfam" id="PF12832">
    <property type="entry name" value="MFS_1_like"/>
    <property type="match status" value="1"/>
</dbReference>
<comment type="similarity">
    <text evidence="2">Belongs to the major facilitator superfamily. MFSD6 family.</text>
</comment>
<feature type="transmembrane region" description="Helical" evidence="7">
    <location>
        <begin position="354"/>
        <end position="373"/>
    </location>
</feature>
<dbReference type="Proteomes" id="UP000245119">
    <property type="component" value="Linkage Group LG3"/>
</dbReference>
<protein>
    <recommendedName>
        <fullName evidence="8">Major facilitator superfamily associated domain-containing protein</fullName>
    </recommendedName>
</protein>
<feature type="transmembrane region" description="Helical" evidence="7">
    <location>
        <begin position="425"/>
        <end position="447"/>
    </location>
</feature>
<keyword evidence="10" id="KW-1185">Reference proteome</keyword>
<reference evidence="9 10" key="1">
    <citation type="submission" date="2018-04" db="EMBL/GenBank/DDBJ databases">
        <title>The genome of golden apple snail Pomacea canaliculata provides insight into stress tolerance and invasive adaptation.</title>
        <authorList>
            <person name="Liu C."/>
            <person name="Liu B."/>
            <person name="Ren Y."/>
            <person name="Zhang Y."/>
            <person name="Wang H."/>
            <person name="Li S."/>
            <person name="Jiang F."/>
            <person name="Yin L."/>
            <person name="Zhang G."/>
            <person name="Qian W."/>
            <person name="Fan W."/>
        </authorList>
    </citation>
    <scope>NUCLEOTIDE SEQUENCE [LARGE SCALE GENOMIC DNA]</scope>
    <source>
        <strain evidence="9">SZHN2017</strain>
        <tissue evidence="9">Muscle</tissue>
    </source>
</reference>
<dbReference type="AlphaFoldDB" id="A0A2T7PN69"/>
<feature type="transmembrane region" description="Helical" evidence="7">
    <location>
        <begin position="379"/>
        <end position="400"/>
    </location>
</feature>
<comment type="subcellular location">
    <subcellularLocation>
        <location evidence="1">Membrane</location>
        <topology evidence="1">Multi-pass membrane protein</topology>
    </subcellularLocation>
</comment>
<evidence type="ECO:0000256" key="4">
    <source>
        <dbReference type="ARBA" id="ARBA00022989"/>
    </source>
</evidence>
<feature type="compositionally biased region" description="Basic and acidic residues" evidence="6">
    <location>
        <begin position="676"/>
        <end position="686"/>
    </location>
</feature>
<feature type="compositionally biased region" description="Basic and acidic residues" evidence="6">
    <location>
        <begin position="203"/>
        <end position="213"/>
    </location>
</feature>
<feature type="transmembrane region" description="Helical" evidence="7">
    <location>
        <begin position="579"/>
        <end position="598"/>
    </location>
</feature>
<dbReference type="EMBL" id="PZQS01000003">
    <property type="protein sequence ID" value="PVD34869.1"/>
    <property type="molecule type" value="Genomic_DNA"/>
</dbReference>
<keyword evidence="4 7" id="KW-1133">Transmembrane helix</keyword>
<dbReference type="PANTHER" id="PTHR16172:SF41">
    <property type="entry name" value="MAJOR FACILITATOR SUPERFAMILY DOMAIN-CONTAINING PROTEIN 6-LIKE"/>
    <property type="match status" value="1"/>
</dbReference>
<feature type="region of interest" description="Disordered" evidence="6">
    <location>
        <begin position="255"/>
        <end position="277"/>
    </location>
</feature>
<dbReference type="InterPro" id="IPR036259">
    <property type="entry name" value="MFS_trans_sf"/>
</dbReference>
<comment type="caution">
    <text evidence="9">The sequence shown here is derived from an EMBL/GenBank/DDBJ whole genome shotgun (WGS) entry which is preliminary data.</text>
</comment>
<dbReference type="InterPro" id="IPR051717">
    <property type="entry name" value="MFS_MFSD6"/>
</dbReference>
<feature type="transmembrane region" description="Helical" evidence="7">
    <location>
        <begin position="491"/>
        <end position="508"/>
    </location>
</feature>
<evidence type="ECO:0000256" key="2">
    <source>
        <dbReference type="ARBA" id="ARBA00005241"/>
    </source>
</evidence>
<evidence type="ECO:0000313" key="10">
    <source>
        <dbReference type="Proteomes" id="UP000245119"/>
    </source>
</evidence>
<dbReference type="GO" id="GO:0016020">
    <property type="term" value="C:membrane"/>
    <property type="evidence" value="ECO:0007669"/>
    <property type="project" value="UniProtKB-SubCell"/>
</dbReference>
<evidence type="ECO:0000256" key="6">
    <source>
        <dbReference type="SAM" id="MobiDB-lite"/>
    </source>
</evidence>
<feature type="region of interest" description="Disordered" evidence="6">
    <location>
        <begin position="186"/>
        <end position="226"/>
    </location>
</feature>
<dbReference type="OrthoDB" id="515887at2759"/>
<organism evidence="9 10">
    <name type="scientific">Pomacea canaliculata</name>
    <name type="common">Golden apple snail</name>
    <dbReference type="NCBI Taxonomy" id="400727"/>
    <lineage>
        <taxon>Eukaryota</taxon>
        <taxon>Metazoa</taxon>
        <taxon>Spiralia</taxon>
        <taxon>Lophotrochozoa</taxon>
        <taxon>Mollusca</taxon>
        <taxon>Gastropoda</taxon>
        <taxon>Caenogastropoda</taxon>
        <taxon>Architaenioglossa</taxon>
        <taxon>Ampullarioidea</taxon>
        <taxon>Ampullariidae</taxon>
        <taxon>Pomacea</taxon>
    </lineage>
</organism>
<feature type="compositionally biased region" description="Polar residues" evidence="6">
    <location>
        <begin position="266"/>
        <end position="277"/>
    </location>
</feature>
<proteinExistence type="inferred from homology"/>
<feature type="transmembrane region" description="Helical" evidence="7">
    <location>
        <begin position="312"/>
        <end position="334"/>
    </location>
</feature>
<sequence length="686" mass="75623">MPKWICTHTQSNSTTCSRIPDKQCLAQVEDTGMLYNADLSFHYCEQNGNFTTLGLKRDSLDEHRFCTKEQYQTLCKTTEVGLRATEQQQTSSKWGQEGLETLTMSQNRTLASKHVQEEPPEQAKLVLDLFPMVGDRVFMKLRDRSRDLDIRYLARVGLQISCGPIQDDHGDGGSTSTDEATMADLQPGRLSTNTQHTPFNNEESEKGGKEHILDLTPSTSVEDGDEVTNGVVTEDTRTKLSELADLLHASVETENCEGQAPGVAPNESTQLPGTRGTSGVATSIGKCHCHVFVCQACQLTRDDSPALTFDRVFGLTLLLMAVARAFYSSSSSLLDAVTYTMLDLNRHHWGRQRMWGTIGTAAAATVIMGANVTATGDSFGALFLTGFCLIICTCLTGYFLKRQAVAAKRSKGFGNLRAVLRKVSFLVFLGKILLFGILCGSVQNFFFWFLRELGGGQTVLGACLLANCASSVVVLRGAAVLLRRVGEMRTMYLVLPVYATRFIVMSLLEEPWVAVPVELLHGLTYSLLWAACSANIHLLAPPGTQATCQGIAGAIYWDLGRGLGSLLTGYLFRALGARWTLRLYGVTSVCLIPIFFVLDWRWPLIRSKAEEAETQTGQDVKLMSHLSPEVPENNHLLMTQLPSRCDRDLPKGDNCMVMQTYATIDELQSDDEDESRSDRQEVTGRK</sequence>
<dbReference type="Gene3D" id="1.20.1250.20">
    <property type="entry name" value="MFS general substrate transporter like domains"/>
    <property type="match status" value="1"/>
</dbReference>
<feature type="transmembrane region" description="Helical" evidence="7">
    <location>
        <begin position="459"/>
        <end position="479"/>
    </location>
</feature>
<evidence type="ECO:0000256" key="7">
    <source>
        <dbReference type="SAM" id="Phobius"/>
    </source>
</evidence>
<evidence type="ECO:0000256" key="5">
    <source>
        <dbReference type="ARBA" id="ARBA00023136"/>
    </source>
</evidence>
<feature type="compositionally biased region" description="Polar residues" evidence="6">
    <location>
        <begin position="189"/>
        <end position="201"/>
    </location>
</feature>
<evidence type="ECO:0000259" key="8">
    <source>
        <dbReference type="Pfam" id="PF12832"/>
    </source>
</evidence>
<dbReference type="PANTHER" id="PTHR16172">
    <property type="entry name" value="MAJOR FACILITATOR SUPERFAMILY DOMAIN-CONTAINING PROTEIN 6-LIKE"/>
    <property type="match status" value="1"/>
</dbReference>
<evidence type="ECO:0000256" key="3">
    <source>
        <dbReference type="ARBA" id="ARBA00022692"/>
    </source>
</evidence>
<keyword evidence="3 7" id="KW-0812">Transmembrane</keyword>
<feature type="domain" description="Major facilitator superfamily associated" evidence="8">
    <location>
        <begin position="308"/>
        <end position="581"/>
    </location>
</feature>
<feature type="region of interest" description="Disordered" evidence="6">
    <location>
        <begin position="667"/>
        <end position="686"/>
    </location>
</feature>
<keyword evidence="5 7" id="KW-0472">Membrane</keyword>
<name>A0A2T7PN69_POMCA</name>
<accession>A0A2T7PN69</accession>
<evidence type="ECO:0000256" key="1">
    <source>
        <dbReference type="ARBA" id="ARBA00004141"/>
    </source>
</evidence>
<evidence type="ECO:0000313" key="9">
    <source>
        <dbReference type="EMBL" id="PVD34869.1"/>
    </source>
</evidence>